<reference evidence="1 2" key="1">
    <citation type="journal article" date="2019" name="Commun. Biol.">
        <title>The bagworm genome reveals a unique fibroin gene that provides high tensile strength.</title>
        <authorList>
            <person name="Kono N."/>
            <person name="Nakamura H."/>
            <person name="Ohtoshi R."/>
            <person name="Tomita M."/>
            <person name="Numata K."/>
            <person name="Arakawa K."/>
        </authorList>
    </citation>
    <scope>NUCLEOTIDE SEQUENCE [LARGE SCALE GENOMIC DNA]</scope>
</reference>
<name>A0A4C1V7X8_EUMVA</name>
<dbReference type="Proteomes" id="UP000299102">
    <property type="component" value="Unassembled WGS sequence"/>
</dbReference>
<gene>
    <name evidence="1" type="ORF">EVAR_20956_1</name>
</gene>
<protein>
    <submittedName>
        <fullName evidence="1">Uncharacterized protein</fullName>
    </submittedName>
</protein>
<organism evidence="1 2">
    <name type="scientific">Eumeta variegata</name>
    <name type="common">Bagworm moth</name>
    <name type="synonym">Eumeta japonica</name>
    <dbReference type="NCBI Taxonomy" id="151549"/>
    <lineage>
        <taxon>Eukaryota</taxon>
        <taxon>Metazoa</taxon>
        <taxon>Ecdysozoa</taxon>
        <taxon>Arthropoda</taxon>
        <taxon>Hexapoda</taxon>
        <taxon>Insecta</taxon>
        <taxon>Pterygota</taxon>
        <taxon>Neoptera</taxon>
        <taxon>Endopterygota</taxon>
        <taxon>Lepidoptera</taxon>
        <taxon>Glossata</taxon>
        <taxon>Ditrysia</taxon>
        <taxon>Tineoidea</taxon>
        <taxon>Psychidae</taxon>
        <taxon>Oiketicinae</taxon>
        <taxon>Eumeta</taxon>
    </lineage>
</organism>
<accession>A0A4C1V7X8</accession>
<dbReference type="EMBL" id="BGZK01000280">
    <property type="protein sequence ID" value="GBP33845.1"/>
    <property type="molecule type" value="Genomic_DNA"/>
</dbReference>
<evidence type="ECO:0000313" key="1">
    <source>
        <dbReference type="EMBL" id="GBP33845.1"/>
    </source>
</evidence>
<dbReference type="AlphaFoldDB" id="A0A4C1V7X8"/>
<keyword evidence="2" id="KW-1185">Reference proteome</keyword>
<evidence type="ECO:0000313" key="2">
    <source>
        <dbReference type="Proteomes" id="UP000299102"/>
    </source>
</evidence>
<dbReference type="OrthoDB" id="6591885at2759"/>
<comment type="caution">
    <text evidence="1">The sequence shown here is derived from an EMBL/GenBank/DDBJ whole genome shotgun (WGS) entry which is preliminary data.</text>
</comment>
<proteinExistence type="predicted"/>
<sequence>MKTREERRAARVLVEEKKRRAAGERAFHAWVRASRSKPLPVPLNQGELNLHNPEARHGKAVNITSRCHA</sequence>